<dbReference type="GeneID" id="113506254"/>
<accession>A0A7E5WX73</accession>
<dbReference type="GO" id="GO:0015918">
    <property type="term" value="P:sterol transport"/>
    <property type="evidence" value="ECO:0007669"/>
    <property type="project" value="InterPro"/>
</dbReference>
<keyword evidence="3" id="KW-1185">Reference proteome</keyword>
<dbReference type="RefSeq" id="XP_026744897.1">
    <property type="nucleotide sequence ID" value="XM_026889096.1"/>
</dbReference>
<dbReference type="InterPro" id="IPR014756">
    <property type="entry name" value="Ig_E-set"/>
</dbReference>
<dbReference type="GO" id="GO:0032934">
    <property type="term" value="F:sterol binding"/>
    <property type="evidence" value="ECO:0007669"/>
    <property type="project" value="InterPro"/>
</dbReference>
<dbReference type="Gene3D" id="2.60.40.770">
    <property type="match status" value="2"/>
</dbReference>
<protein>
    <submittedName>
        <fullName evidence="4">MD-2-related lipid-recognition protein-like</fullName>
    </submittedName>
</protein>
<dbReference type="Proteomes" id="UP000322000">
    <property type="component" value="Chromosome 7"/>
</dbReference>
<dbReference type="OrthoDB" id="7333818at2759"/>
<feature type="domain" description="MD-2-related lipid-recognition" evidence="2">
    <location>
        <begin position="120"/>
        <end position="247"/>
    </location>
</feature>
<proteinExistence type="inferred from homology"/>
<evidence type="ECO:0000313" key="4">
    <source>
        <dbReference type="RefSeq" id="XP_026744897.1"/>
    </source>
</evidence>
<sequence length="250" mass="27709">MAFDFTPNFDASGLESAIYWASKTGDLPFPGMDKNGCTYTSCPVTAGTSQTMTYGLQLGRKLPLGNFLLKIKLKDSANENNLCCFKTTIQIKRGDVANMRYFVLLLSVALVVAEPEYVTRKLCKDVDASQCSLHSVIVDPCPQGPNFCVMKRNKSYGVTLDMTPHFSAQKLKLSITSDVDNSGNFTTVIKSPGDACGLLYCPLEDEQRRIFDVYLMLDKRASGKFPVKVKLWNDEDQSQACCVTFNVKVK</sequence>
<dbReference type="AlphaFoldDB" id="A0A7E5WX73"/>
<dbReference type="Pfam" id="PF02221">
    <property type="entry name" value="E1_DerP2_DerF2"/>
    <property type="match status" value="2"/>
</dbReference>
<dbReference type="KEGG" id="tnl:113506254"/>
<dbReference type="InterPro" id="IPR003172">
    <property type="entry name" value="ML_dom"/>
</dbReference>
<comment type="similarity">
    <text evidence="1">Belongs to the NPC2 family.</text>
</comment>
<name>A0A7E5WX73_TRINI</name>
<gene>
    <name evidence="4" type="primary">LOC113506254</name>
</gene>
<dbReference type="InParanoid" id="A0A7E5WX73"/>
<dbReference type="SMART" id="SM00737">
    <property type="entry name" value="ML"/>
    <property type="match status" value="2"/>
</dbReference>
<dbReference type="SUPFAM" id="SSF81296">
    <property type="entry name" value="E set domains"/>
    <property type="match status" value="2"/>
</dbReference>
<evidence type="ECO:0000259" key="2">
    <source>
        <dbReference type="SMART" id="SM00737"/>
    </source>
</evidence>
<dbReference type="InterPro" id="IPR039670">
    <property type="entry name" value="NPC2-like"/>
</dbReference>
<reference evidence="4" key="1">
    <citation type="submission" date="2025-08" db="UniProtKB">
        <authorList>
            <consortium name="RefSeq"/>
        </authorList>
    </citation>
    <scope>IDENTIFICATION</scope>
</reference>
<evidence type="ECO:0000256" key="1">
    <source>
        <dbReference type="ARBA" id="ARBA00006370"/>
    </source>
</evidence>
<dbReference type="PANTHER" id="PTHR11306:SF55">
    <property type="entry name" value="GEO08227P1-RELATED"/>
    <property type="match status" value="1"/>
</dbReference>
<feature type="domain" description="MD-2-related lipid-recognition" evidence="2">
    <location>
        <begin position="1"/>
        <end position="89"/>
    </location>
</feature>
<evidence type="ECO:0000313" key="3">
    <source>
        <dbReference type="Proteomes" id="UP000322000"/>
    </source>
</evidence>
<organism evidence="3 4">
    <name type="scientific">Trichoplusia ni</name>
    <name type="common">Cabbage looper</name>
    <dbReference type="NCBI Taxonomy" id="7111"/>
    <lineage>
        <taxon>Eukaryota</taxon>
        <taxon>Metazoa</taxon>
        <taxon>Ecdysozoa</taxon>
        <taxon>Arthropoda</taxon>
        <taxon>Hexapoda</taxon>
        <taxon>Insecta</taxon>
        <taxon>Pterygota</taxon>
        <taxon>Neoptera</taxon>
        <taxon>Endopterygota</taxon>
        <taxon>Lepidoptera</taxon>
        <taxon>Glossata</taxon>
        <taxon>Ditrysia</taxon>
        <taxon>Noctuoidea</taxon>
        <taxon>Noctuidae</taxon>
        <taxon>Plusiinae</taxon>
        <taxon>Trichoplusia</taxon>
    </lineage>
</organism>
<dbReference type="PANTHER" id="PTHR11306">
    <property type="entry name" value="NIEMANN PICK TYPE C2 PROTEIN NPC2-RELATED"/>
    <property type="match status" value="1"/>
</dbReference>